<sequence>MTKTIYNEEKYVEKYQDPTAAMAIENINKENKKNRNRIQGYRSRSIGKSFEGIIDQACFKYGDLGRAIIEKTPEPMKIIRKGEKGQFTACFEKKAQPDYKGVLYKGQSIIFEAKATEKEQIKKDVITPGQFESLDNHWKINAIVFVMVCFQLERYYRVPWGTWREMELLYGRKYLKESDIEEYRVFFKNGCLDFLNNIMEVI</sequence>
<evidence type="ECO:0000256" key="12">
    <source>
        <dbReference type="ARBA" id="ARBA00023447"/>
    </source>
</evidence>
<accession>A0A1F2PN30</accession>
<evidence type="ECO:0000256" key="6">
    <source>
        <dbReference type="ARBA" id="ARBA00022759"/>
    </source>
</evidence>
<dbReference type="Gene3D" id="3.40.1350.10">
    <property type="match status" value="1"/>
</dbReference>
<keyword evidence="11" id="KW-0234">DNA repair</keyword>
<evidence type="ECO:0000313" key="14">
    <source>
        <dbReference type="EMBL" id="OFV72096.1"/>
    </source>
</evidence>
<evidence type="ECO:0000313" key="15">
    <source>
        <dbReference type="Proteomes" id="UP000176244"/>
    </source>
</evidence>
<dbReference type="InterPro" id="IPR004612">
    <property type="entry name" value="Resolv_RecU"/>
</dbReference>
<evidence type="ECO:0000256" key="13">
    <source>
        <dbReference type="ARBA" id="ARBA00029523"/>
    </source>
</evidence>
<proteinExistence type="inferred from homology"/>
<dbReference type="Proteomes" id="UP000176244">
    <property type="component" value="Unassembled WGS sequence"/>
</dbReference>
<name>A0A1F2PN30_9FIRM</name>
<keyword evidence="5" id="KW-0479">Metal-binding</keyword>
<dbReference type="GO" id="GO:0005737">
    <property type="term" value="C:cytoplasm"/>
    <property type="evidence" value="ECO:0007669"/>
    <property type="project" value="UniProtKB-SubCell"/>
</dbReference>
<dbReference type="GO" id="GO:0006310">
    <property type="term" value="P:DNA recombination"/>
    <property type="evidence" value="ECO:0007669"/>
    <property type="project" value="UniProtKB-KW"/>
</dbReference>
<evidence type="ECO:0000256" key="3">
    <source>
        <dbReference type="ARBA" id="ARBA00022490"/>
    </source>
</evidence>
<keyword evidence="3" id="KW-0963">Cytoplasm</keyword>
<keyword evidence="10" id="KW-0233">DNA recombination</keyword>
<comment type="caution">
    <text evidence="14">The sequence shown here is derived from an EMBL/GenBank/DDBJ whole genome shotgun (WGS) entry which is preliminary data.</text>
</comment>
<dbReference type="InterPro" id="IPR011335">
    <property type="entry name" value="Restrct_endonuc-II-like"/>
</dbReference>
<dbReference type="RefSeq" id="WP_070369719.1">
    <property type="nucleotide sequence ID" value="NZ_LKEU01000012.1"/>
</dbReference>
<comment type="similarity">
    <text evidence="12">Belongs to the RecU family.</text>
</comment>
<evidence type="ECO:0000256" key="5">
    <source>
        <dbReference type="ARBA" id="ARBA00022723"/>
    </source>
</evidence>
<evidence type="ECO:0000256" key="10">
    <source>
        <dbReference type="ARBA" id="ARBA00023172"/>
    </source>
</evidence>
<dbReference type="GO" id="GO:0003676">
    <property type="term" value="F:nucleic acid binding"/>
    <property type="evidence" value="ECO:0007669"/>
    <property type="project" value="InterPro"/>
</dbReference>
<dbReference type="GO" id="GO:0004519">
    <property type="term" value="F:endonuclease activity"/>
    <property type="evidence" value="ECO:0007669"/>
    <property type="project" value="UniProtKB-KW"/>
</dbReference>
<dbReference type="SUPFAM" id="SSF52980">
    <property type="entry name" value="Restriction endonuclease-like"/>
    <property type="match status" value="1"/>
</dbReference>
<evidence type="ECO:0000256" key="1">
    <source>
        <dbReference type="ARBA" id="ARBA00001946"/>
    </source>
</evidence>
<dbReference type="AlphaFoldDB" id="A0A1F2PN30"/>
<evidence type="ECO:0000256" key="7">
    <source>
        <dbReference type="ARBA" id="ARBA00022763"/>
    </source>
</evidence>
<comment type="subcellular location">
    <subcellularLocation>
        <location evidence="2">Cytoplasm</location>
    </subcellularLocation>
</comment>
<evidence type="ECO:0000256" key="2">
    <source>
        <dbReference type="ARBA" id="ARBA00004496"/>
    </source>
</evidence>
<protein>
    <recommendedName>
        <fullName evidence="13">Holliday junction resolvase RecU</fullName>
    </recommendedName>
</protein>
<dbReference type="GO" id="GO:0046872">
    <property type="term" value="F:metal ion binding"/>
    <property type="evidence" value="ECO:0007669"/>
    <property type="project" value="UniProtKB-KW"/>
</dbReference>
<dbReference type="EMBL" id="LKEU01000012">
    <property type="protein sequence ID" value="OFV72096.1"/>
    <property type="molecule type" value="Genomic_DNA"/>
</dbReference>
<evidence type="ECO:0000256" key="9">
    <source>
        <dbReference type="ARBA" id="ARBA00022842"/>
    </source>
</evidence>
<dbReference type="GO" id="GO:0016787">
    <property type="term" value="F:hydrolase activity"/>
    <property type="evidence" value="ECO:0007669"/>
    <property type="project" value="UniProtKB-KW"/>
</dbReference>
<dbReference type="InterPro" id="IPR011856">
    <property type="entry name" value="tRNA_endonuc-like_dom_sf"/>
</dbReference>
<dbReference type="Pfam" id="PF03838">
    <property type="entry name" value="RecU"/>
    <property type="match status" value="1"/>
</dbReference>
<reference evidence="14 15" key="1">
    <citation type="submission" date="2015-09" db="EMBL/GenBank/DDBJ databases">
        <title>Genome sequence of Acetobacterium wieringae DSM 1911.</title>
        <authorList>
            <person name="Poehlein A."/>
            <person name="Bengelsdorf F.R."/>
            <person name="Schiel-Bengelsdorf B."/>
            <person name="Duerre P."/>
            <person name="Daniel R."/>
        </authorList>
    </citation>
    <scope>NUCLEOTIDE SEQUENCE [LARGE SCALE GENOMIC DNA]</scope>
    <source>
        <strain evidence="14 15">DSM 1911</strain>
    </source>
</reference>
<evidence type="ECO:0000256" key="4">
    <source>
        <dbReference type="ARBA" id="ARBA00022722"/>
    </source>
</evidence>
<keyword evidence="9" id="KW-0460">Magnesium</keyword>
<keyword evidence="6" id="KW-0255">Endonuclease</keyword>
<dbReference type="STRING" id="52694.ACWI_03460"/>
<gene>
    <name evidence="14" type="primary">recU_1</name>
    <name evidence="14" type="ORF">ACWI_03460</name>
</gene>
<evidence type="ECO:0000256" key="8">
    <source>
        <dbReference type="ARBA" id="ARBA00022801"/>
    </source>
</evidence>
<organism evidence="14 15">
    <name type="scientific">Acetobacterium wieringae</name>
    <dbReference type="NCBI Taxonomy" id="52694"/>
    <lineage>
        <taxon>Bacteria</taxon>
        <taxon>Bacillati</taxon>
        <taxon>Bacillota</taxon>
        <taxon>Clostridia</taxon>
        <taxon>Eubacteriales</taxon>
        <taxon>Eubacteriaceae</taxon>
        <taxon>Acetobacterium</taxon>
    </lineage>
</organism>
<dbReference type="OrthoDB" id="9798755at2"/>
<evidence type="ECO:0000256" key="11">
    <source>
        <dbReference type="ARBA" id="ARBA00023204"/>
    </source>
</evidence>
<keyword evidence="4" id="KW-0540">Nuclease</keyword>
<keyword evidence="8 14" id="KW-0378">Hydrolase</keyword>
<dbReference type="GO" id="GO:0006281">
    <property type="term" value="P:DNA repair"/>
    <property type="evidence" value="ECO:0007669"/>
    <property type="project" value="UniProtKB-KW"/>
</dbReference>
<comment type="cofactor">
    <cofactor evidence="1">
        <name>Mg(2+)</name>
        <dbReference type="ChEBI" id="CHEBI:18420"/>
    </cofactor>
</comment>
<keyword evidence="7" id="KW-0227">DNA damage</keyword>